<protein>
    <submittedName>
        <fullName evidence="1">Uncharacterized protein</fullName>
    </submittedName>
</protein>
<keyword evidence="2" id="KW-1185">Reference proteome</keyword>
<accession>A0ACC2X2D2</accession>
<dbReference type="Proteomes" id="UP001230649">
    <property type="component" value="Unassembled WGS sequence"/>
</dbReference>
<comment type="caution">
    <text evidence="1">The sequence shown here is derived from an EMBL/GenBank/DDBJ whole genome shotgun (WGS) entry which is preliminary data.</text>
</comment>
<proteinExistence type="predicted"/>
<name>A0ACC2X2D2_9TREE</name>
<organism evidence="1 2">
    <name type="scientific">Naganishia adeliensis</name>
    <dbReference type="NCBI Taxonomy" id="92952"/>
    <lineage>
        <taxon>Eukaryota</taxon>
        <taxon>Fungi</taxon>
        <taxon>Dikarya</taxon>
        <taxon>Basidiomycota</taxon>
        <taxon>Agaricomycotina</taxon>
        <taxon>Tremellomycetes</taxon>
        <taxon>Filobasidiales</taxon>
        <taxon>Filobasidiaceae</taxon>
        <taxon>Naganishia</taxon>
    </lineage>
</organism>
<evidence type="ECO:0000313" key="2">
    <source>
        <dbReference type="Proteomes" id="UP001230649"/>
    </source>
</evidence>
<reference evidence="1" key="1">
    <citation type="submission" date="2023-04" db="EMBL/GenBank/DDBJ databases">
        <title>Draft Genome sequencing of Naganishia species isolated from polar environments using Oxford Nanopore Technology.</title>
        <authorList>
            <person name="Leo P."/>
            <person name="Venkateswaran K."/>
        </authorList>
    </citation>
    <scope>NUCLEOTIDE SEQUENCE</scope>
    <source>
        <strain evidence="1">MNA-CCFEE 5262</strain>
    </source>
</reference>
<gene>
    <name evidence="1" type="ORF">QFC20_000096</name>
</gene>
<dbReference type="EMBL" id="JASBWS010000001">
    <property type="protein sequence ID" value="KAJ9117816.1"/>
    <property type="molecule type" value="Genomic_DNA"/>
</dbReference>
<evidence type="ECO:0000313" key="1">
    <source>
        <dbReference type="EMBL" id="KAJ9117816.1"/>
    </source>
</evidence>
<sequence length="615" mass="66578">MGLACTKGMYPKLARKVYKLIRPCGLTYSNVKIPTHQVLSVRLTTHRLLFICSSTPTPPLDTKEPPPAHLQVHLADIRQTEHYTGFLRSSSKITLQLGVPANPDGLGDANSSNSEQNGTINSGVRGTGWNRRSDWTCRVCGFHNEAASATTAAGQQSSQSRWSSAPGATTCKLCGIARPEEDEPDRATIAPSPITSDPATLSAKKQIPCPRCTYLNDPRLPNCEICGAKITSVTQQAEEPPASESIRISFRKGGDKEVYRRLKTVLASRTWEGKQKLGRMGAVRLEEGATVSEGTSRAGTPTRGIGIDGILANIDLENKAKTEEVKDAFEDLEALMVRAGEMVKLVQSLNAKLSTSAPKTSANGSPDPEAETRTFLRSSLVQLGLPVPAITQDATTMKDERAYLDALAAELGGLLTGSASGAEKRKGEEGLMMGSNGKGLVGMDEAWVIWNRARGVSLVSPQVMQKVVPLLPAHTYPAVEKLRFLSGLEVLHTPVYSPRTFERRVRRRLEDSVHRLEDRNEQTNDTSIVNAESTISSFCAEPYTTTLDIALTEGLSVSLTKEMLAFIEMIPECGLVRDEQGDGGGTGGGMIGGGPVEERWYKNLISQFTWVDVNV</sequence>